<reference evidence="1 2" key="1">
    <citation type="submission" date="2014-04" db="EMBL/GenBank/DDBJ databases">
        <authorList>
            <consortium name="DOE Joint Genome Institute"/>
            <person name="Kuo A."/>
            <person name="Ruytinx J."/>
            <person name="Rineau F."/>
            <person name="Colpaert J."/>
            <person name="Kohler A."/>
            <person name="Nagy L.G."/>
            <person name="Floudas D."/>
            <person name="Copeland A."/>
            <person name="Barry K.W."/>
            <person name="Cichocki N."/>
            <person name="Veneault-Fourrey C."/>
            <person name="LaButti K."/>
            <person name="Lindquist E.A."/>
            <person name="Lipzen A."/>
            <person name="Lundell T."/>
            <person name="Morin E."/>
            <person name="Murat C."/>
            <person name="Sun H."/>
            <person name="Tunlid A."/>
            <person name="Henrissat B."/>
            <person name="Grigoriev I.V."/>
            <person name="Hibbett D.S."/>
            <person name="Martin F."/>
            <person name="Nordberg H.P."/>
            <person name="Cantor M.N."/>
            <person name="Hua S.X."/>
        </authorList>
    </citation>
    <scope>NUCLEOTIDE SEQUENCE [LARGE SCALE GENOMIC DNA]</scope>
    <source>
        <strain evidence="1 2">UH-Slu-Lm8-n1</strain>
    </source>
</reference>
<sequence length="520" mass="59013">MTYIYNHIPGIITGFEHTGSFSDLKLDLDFACYILSQRNIGPCYWPTKVPIDEFWPLQKDPLGYIGMNGHSGPLIKPSGRAEYKVLVPIYGLAPHDKDELNCDVAVVSRVYDHHLIAVWMKFNAKLPPWPYGHCNEALFDGLEDIIDDMVTEEFENSSFGQVYTEDYTTASFQQEYGRVYGFIPNTGAIDSALAQVAAIMQVSTSVPAILPVPSQTPVPEGFANVNESLPPQIIPLSDDLRWTEHSPSGDNSRCQQILGNLPVNHPWLLIARSLKMTLFGSLITGRYGNAMRVVKLWPYRHQFITQCFLEALLRIGFSYQDCRNIDLEFMSGFDHTPNSSLSDLRKVIGHCLKPCKDFGFCLNDGERQTRLVRMTAVLDQAAVQLNQGQNQTLVAFDHHIVIEILGLQMTKELWHYMILRPIASNPNVCVADLYWDRVLDQGGNPNMGIISLIFYEYCQKALDRNLNRTGDAAVIKLYHRIARLHGPPLMEIQEVGCDLGYIRQRWKVQENEYRSPQQNI</sequence>
<evidence type="ECO:0000313" key="2">
    <source>
        <dbReference type="Proteomes" id="UP000054485"/>
    </source>
</evidence>
<proteinExistence type="predicted"/>
<keyword evidence="2" id="KW-1185">Reference proteome</keyword>
<dbReference type="InParanoid" id="A0A0D0AN52"/>
<accession>A0A0D0AN52</accession>
<gene>
    <name evidence="1" type="ORF">CY34DRAFT_109813</name>
</gene>
<dbReference type="EMBL" id="KN835599">
    <property type="protein sequence ID" value="KIK35677.1"/>
    <property type="molecule type" value="Genomic_DNA"/>
</dbReference>
<name>A0A0D0AN52_9AGAM</name>
<dbReference type="AlphaFoldDB" id="A0A0D0AN52"/>
<evidence type="ECO:0000313" key="1">
    <source>
        <dbReference type="EMBL" id="KIK35677.1"/>
    </source>
</evidence>
<protein>
    <submittedName>
        <fullName evidence="1">Uncharacterized protein</fullName>
    </submittedName>
</protein>
<dbReference type="Proteomes" id="UP000054485">
    <property type="component" value="Unassembled WGS sequence"/>
</dbReference>
<dbReference type="OrthoDB" id="2688444at2759"/>
<organism evidence="1 2">
    <name type="scientific">Suillus luteus UH-Slu-Lm8-n1</name>
    <dbReference type="NCBI Taxonomy" id="930992"/>
    <lineage>
        <taxon>Eukaryota</taxon>
        <taxon>Fungi</taxon>
        <taxon>Dikarya</taxon>
        <taxon>Basidiomycota</taxon>
        <taxon>Agaricomycotina</taxon>
        <taxon>Agaricomycetes</taxon>
        <taxon>Agaricomycetidae</taxon>
        <taxon>Boletales</taxon>
        <taxon>Suillineae</taxon>
        <taxon>Suillaceae</taxon>
        <taxon>Suillus</taxon>
    </lineage>
</organism>
<dbReference type="HOGENOM" id="CLU_523958_0_0_1"/>
<reference evidence="2" key="2">
    <citation type="submission" date="2015-01" db="EMBL/GenBank/DDBJ databases">
        <title>Evolutionary Origins and Diversification of the Mycorrhizal Mutualists.</title>
        <authorList>
            <consortium name="DOE Joint Genome Institute"/>
            <consortium name="Mycorrhizal Genomics Consortium"/>
            <person name="Kohler A."/>
            <person name="Kuo A."/>
            <person name="Nagy L.G."/>
            <person name="Floudas D."/>
            <person name="Copeland A."/>
            <person name="Barry K.W."/>
            <person name="Cichocki N."/>
            <person name="Veneault-Fourrey C."/>
            <person name="LaButti K."/>
            <person name="Lindquist E.A."/>
            <person name="Lipzen A."/>
            <person name="Lundell T."/>
            <person name="Morin E."/>
            <person name="Murat C."/>
            <person name="Riley R."/>
            <person name="Ohm R."/>
            <person name="Sun H."/>
            <person name="Tunlid A."/>
            <person name="Henrissat B."/>
            <person name="Grigoriev I.V."/>
            <person name="Hibbett D.S."/>
            <person name="Martin F."/>
        </authorList>
    </citation>
    <scope>NUCLEOTIDE SEQUENCE [LARGE SCALE GENOMIC DNA]</scope>
    <source>
        <strain evidence="2">UH-Slu-Lm8-n1</strain>
    </source>
</reference>